<gene>
    <name evidence="2" type="ORF">PPRIM_AZ9-3.1.T0230322</name>
</gene>
<feature type="compositionally biased region" description="Polar residues" evidence="1">
    <location>
        <begin position="59"/>
        <end position="76"/>
    </location>
</feature>
<reference evidence="2" key="1">
    <citation type="submission" date="2021-01" db="EMBL/GenBank/DDBJ databases">
        <authorList>
            <consortium name="Genoscope - CEA"/>
            <person name="William W."/>
        </authorList>
    </citation>
    <scope>NUCLEOTIDE SEQUENCE</scope>
</reference>
<accession>A0A8S1KJQ4</accession>
<evidence type="ECO:0000313" key="3">
    <source>
        <dbReference type="Proteomes" id="UP000688137"/>
    </source>
</evidence>
<protein>
    <submittedName>
        <fullName evidence="2">Uncharacterized protein</fullName>
    </submittedName>
</protein>
<evidence type="ECO:0000256" key="1">
    <source>
        <dbReference type="SAM" id="MobiDB-lite"/>
    </source>
</evidence>
<dbReference type="OMA" id="FIKTVDQ"/>
<comment type="caution">
    <text evidence="2">The sequence shown here is derived from an EMBL/GenBank/DDBJ whole genome shotgun (WGS) entry which is preliminary data.</text>
</comment>
<organism evidence="2 3">
    <name type="scientific">Paramecium primaurelia</name>
    <dbReference type="NCBI Taxonomy" id="5886"/>
    <lineage>
        <taxon>Eukaryota</taxon>
        <taxon>Sar</taxon>
        <taxon>Alveolata</taxon>
        <taxon>Ciliophora</taxon>
        <taxon>Intramacronucleata</taxon>
        <taxon>Oligohymenophorea</taxon>
        <taxon>Peniculida</taxon>
        <taxon>Parameciidae</taxon>
        <taxon>Paramecium</taxon>
    </lineage>
</organism>
<dbReference type="Proteomes" id="UP000688137">
    <property type="component" value="Unassembled WGS sequence"/>
</dbReference>
<name>A0A8S1KJQ4_PARPR</name>
<evidence type="ECO:0000313" key="2">
    <source>
        <dbReference type="EMBL" id="CAD8055720.1"/>
    </source>
</evidence>
<dbReference type="AlphaFoldDB" id="A0A8S1KJQ4"/>
<keyword evidence="3" id="KW-1185">Reference proteome</keyword>
<sequence length="76" mass="8759">MGNCSSQKNHKNNTTTTIKLEEFIKTVDQNNVHDQALVILYHSRNQRLNHLNEPVLSGFSKQFSRTSDQSQQRNST</sequence>
<feature type="region of interest" description="Disordered" evidence="1">
    <location>
        <begin position="53"/>
        <end position="76"/>
    </location>
</feature>
<dbReference type="EMBL" id="CAJJDM010000021">
    <property type="protein sequence ID" value="CAD8055720.1"/>
    <property type="molecule type" value="Genomic_DNA"/>
</dbReference>
<proteinExistence type="predicted"/>